<evidence type="ECO:0000313" key="2">
    <source>
        <dbReference type="Proteomes" id="UP000518605"/>
    </source>
</evidence>
<organism evidence="1 2">
    <name type="scientific">Paenibacillus endophyticus</name>
    <dbReference type="NCBI Taxonomy" id="1294268"/>
    <lineage>
        <taxon>Bacteria</taxon>
        <taxon>Bacillati</taxon>
        <taxon>Bacillota</taxon>
        <taxon>Bacilli</taxon>
        <taxon>Bacillales</taxon>
        <taxon>Paenibacillaceae</taxon>
        <taxon>Paenibacillus</taxon>
    </lineage>
</organism>
<dbReference type="EMBL" id="JACHXW010000004">
    <property type="protein sequence ID" value="MBB3151888.1"/>
    <property type="molecule type" value="Genomic_DNA"/>
</dbReference>
<comment type="caution">
    <text evidence="1">The sequence shown here is derived from an EMBL/GenBank/DDBJ whole genome shotgun (WGS) entry which is preliminary data.</text>
</comment>
<protein>
    <submittedName>
        <fullName evidence="1">Uncharacterized protein</fullName>
    </submittedName>
</protein>
<sequence>MNNYKRFLQNQFEKAKSTATEFISSRSEEQEKNMIELQSQHYVELKSLAEMQQTTVQAIVNGIVVQYLASTPSESVPISVDQKEDNPLLYLDAICKLVD</sequence>
<proteinExistence type="predicted"/>
<gene>
    <name evidence="1" type="ORF">FHS16_001934</name>
</gene>
<evidence type="ECO:0000313" key="1">
    <source>
        <dbReference type="EMBL" id="MBB3151888.1"/>
    </source>
</evidence>
<reference evidence="1 2" key="1">
    <citation type="submission" date="2020-08" db="EMBL/GenBank/DDBJ databases">
        <title>Genomic Encyclopedia of Type Strains, Phase III (KMG-III): the genomes of soil and plant-associated and newly described type strains.</title>
        <authorList>
            <person name="Whitman W."/>
        </authorList>
    </citation>
    <scope>NUCLEOTIDE SEQUENCE [LARGE SCALE GENOMIC DNA]</scope>
    <source>
        <strain evidence="1 2">CECT 8234</strain>
    </source>
</reference>
<keyword evidence="2" id="KW-1185">Reference proteome</keyword>
<dbReference type="Proteomes" id="UP000518605">
    <property type="component" value="Unassembled WGS sequence"/>
</dbReference>
<name>A0A7W5C6D8_9BACL</name>
<dbReference type="RefSeq" id="WP_183561247.1">
    <property type="nucleotide sequence ID" value="NZ_CBCSLB010000008.1"/>
</dbReference>
<accession>A0A7W5C6D8</accession>
<dbReference type="AlphaFoldDB" id="A0A7W5C6D8"/>